<dbReference type="AlphaFoldDB" id="I8J4N4"/>
<dbReference type="InterPro" id="IPR014044">
    <property type="entry name" value="CAP_dom"/>
</dbReference>
<sequence>MIKKCTLILPSCLLLLTACNSSLKPNDHTKHLAPTAYKHAIKTKNGYISGMDTMQPSTQNNVPTENPPATNQGQNGTTEATNASQIQQVVDLTNAERRKNGLKELTLDRQLTQMAQAKANDMDRNNYFSHNSPTKGSPFNQMKNSGVDYNQAAENIATGQNTPSDAVNDWMNSEGHRKNILNPDYTHIGVGHTTTDEMWVQEFIKK</sequence>
<evidence type="ECO:0000259" key="3">
    <source>
        <dbReference type="SMART" id="SM00198"/>
    </source>
</evidence>
<dbReference type="Pfam" id="PF00188">
    <property type="entry name" value="CAP"/>
    <property type="match status" value="1"/>
</dbReference>
<dbReference type="PATRIC" id="fig|1196324.3.peg.850"/>
<dbReference type="PANTHER" id="PTHR31157">
    <property type="entry name" value="SCP DOMAIN-CONTAINING PROTEIN"/>
    <property type="match status" value="1"/>
</dbReference>
<protein>
    <submittedName>
        <fullName evidence="4">Cysteine-rich secretory protein family</fullName>
    </submittedName>
</protein>
<dbReference type="SMART" id="SM00198">
    <property type="entry name" value="SCP"/>
    <property type="match status" value="1"/>
</dbReference>
<dbReference type="eggNOG" id="COG2340">
    <property type="taxonomic scope" value="Bacteria"/>
</dbReference>
<feature type="chain" id="PRO_5003713930" evidence="2">
    <location>
        <begin position="24"/>
        <end position="206"/>
    </location>
</feature>
<dbReference type="EMBL" id="AKKV01000020">
    <property type="protein sequence ID" value="EIT86741.1"/>
    <property type="molecule type" value="Genomic_DNA"/>
</dbReference>
<dbReference type="RefSeq" id="WP_007200936.1">
    <property type="nucleotide sequence ID" value="NZ_AKKV01000020.1"/>
</dbReference>
<dbReference type="PANTHER" id="PTHR31157:SF1">
    <property type="entry name" value="SCP DOMAIN-CONTAINING PROTEIN"/>
    <property type="match status" value="1"/>
</dbReference>
<proteinExistence type="predicted"/>
<dbReference type="Proteomes" id="UP000004080">
    <property type="component" value="Unassembled WGS sequence"/>
</dbReference>
<reference evidence="4 5" key="1">
    <citation type="journal article" date="2012" name="J. Bacteriol.">
        <title>Genome of Bacillus macauensis ZFHKF-1, a Long-Chain-Forming Bacterium.</title>
        <authorList>
            <person name="Cai L."/>
            <person name="Zhang T."/>
        </authorList>
    </citation>
    <scope>NUCLEOTIDE SEQUENCE [LARGE SCALE GENOMIC DNA]</scope>
    <source>
        <strain evidence="4 5">ZFHKF-1</strain>
    </source>
</reference>
<dbReference type="OrthoDB" id="9783944at2"/>
<name>I8J4N4_9BACL</name>
<dbReference type="SUPFAM" id="SSF55797">
    <property type="entry name" value="PR-1-like"/>
    <property type="match status" value="1"/>
</dbReference>
<keyword evidence="5" id="KW-1185">Reference proteome</keyword>
<dbReference type="Gene3D" id="3.40.33.10">
    <property type="entry name" value="CAP"/>
    <property type="match status" value="1"/>
</dbReference>
<evidence type="ECO:0000256" key="2">
    <source>
        <dbReference type="SAM" id="SignalP"/>
    </source>
</evidence>
<feature type="signal peptide" evidence="2">
    <location>
        <begin position="1"/>
        <end position="23"/>
    </location>
</feature>
<evidence type="ECO:0000313" key="4">
    <source>
        <dbReference type="EMBL" id="EIT86741.1"/>
    </source>
</evidence>
<comment type="caution">
    <text evidence="4">The sequence shown here is derived from an EMBL/GenBank/DDBJ whole genome shotgun (WGS) entry which is preliminary data.</text>
</comment>
<feature type="region of interest" description="Disordered" evidence="1">
    <location>
        <begin position="50"/>
        <end position="81"/>
    </location>
</feature>
<keyword evidence="2" id="KW-0732">Signal</keyword>
<gene>
    <name evidence="4" type="ORF">A374_04184</name>
</gene>
<feature type="compositionally biased region" description="Polar residues" evidence="1">
    <location>
        <begin position="52"/>
        <end position="81"/>
    </location>
</feature>
<organism evidence="4 5">
    <name type="scientific">Fictibacillus macauensis ZFHKF-1</name>
    <dbReference type="NCBI Taxonomy" id="1196324"/>
    <lineage>
        <taxon>Bacteria</taxon>
        <taxon>Bacillati</taxon>
        <taxon>Bacillota</taxon>
        <taxon>Bacilli</taxon>
        <taxon>Bacillales</taxon>
        <taxon>Fictibacillaceae</taxon>
        <taxon>Fictibacillus</taxon>
    </lineage>
</organism>
<feature type="domain" description="SCP" evidence="3">
    <location>
        <begin position="84"/>
        <end position="202"/>
    </location>
</feature>
<accession>I8J4N4</accession>
<dbReference type="InterPro" id="IPR035940">
    <property type="entry name" value="CAP_sf"/>
</dbReference>
<dbReference type="CDD" id="cd05379">
    <property type="entry name" value="CAP_bacterial"/>
    <property type="match status" value="1"/>
</dbReference>
<dbReference type="STRING" id="1196324.A374_04184"/>
<dbReference type="PROSITE" id="PS51257">
    <property type="entry name" value="PROKAR_LIPOPROTEIN"/>
    <property type="match status" value="1"/>
</dbReference>
<evidence type="ECO:0000313" key="5">
    <source>
        <dbReference type="Proteomes" id="UP000004080"/>
    </source>
</evidence>
<evidence type="ECO:0000256" key="1">
    <source>
        <dbReference type="SAM" id="MobiDB-lite"/>
    </source>
</evidence>